<comment type="caution">
    <text evidence="9">The sequence shown here is derived from an EMBL/GenBank/DDBJ whole genome shotgun (WGS) entry which is preliminary data.</text>
</comment>
<feature type="domain" description="EF-1-gamma C-terminal" evidence="6">
    <location>
        <begin position="209"/>
        <end position="367"/>
    </location>
</feature>
<proteinExistence type="inferred from homology"/>
<dbReference type="SMART" id="SM01183">
    <property type="entry name" value="EF1G"/>
    <property type="match status" value="1"/>
</dbReference>
<dbReference type="InterPro" id="IPR036249">
    <property type="entry name" value="Thioredoxin-like_sf"/>
</dbReference>
<organism evidence="9 10">
    <name type="scientific">Linnemannia gamsii</name>
    <dbReference type="NCBI Taxonomy" id="64522"/>
    <lineage>
        <taxon>Eukaryota</taxon>
        <taxon>Fungi</taxon>
        <taxon>Fungi incertae sedis</taxon>
        <taxon>Mucoromycota</taxon>
        <taxon>Mortierellomycotina</taxon>
        <taxon>Mortierellomycetes</taxon>
        <taxon>Mortierellales</taxon>
        <taxon>Mortierellaceae</taxon>
        <taxon>Linnemannia</taxon>
    </lineage>
</organism>
<dbReference type="InterPro" id="IPR004045">
    <property type="entry name" value="Glutathione_S-Trfase_N"/>
</dbReference>
<evidence type="ECO:0000256" key="1">
    <source>
        <dbReference type="ARBA" id="ARBA00022768"/>
    </source>
</evidence>
<dbReference type="Gene3D" id="3.40.30.10">
    <property type="entry name" value="Glutaredoxin"/>
    <property type="match status" value="1"/>
</dbReference>
<dbReference type="PROSITE" id="PS50404">
    <property type="entry name" value="GST_NTER"/>
    <property type="match status" value="1"/>
</dbReference>
<evidence type="ECO:0000256" key="4">
    <source>
        <dbReference type="RuleBase" id="RU003494"/>
    </source>
</evidence>
<dbReference type="PROSITE" id="PS50405">
    <property type="entry name" value="GST_CTER"/>
    <property type="match status" value="1"/>
</dbReference>
<dbReference type="Gene3D" id="3.30.70.1010">
    <property type="entry name" value="Translation elongation factor EF1B, gamma chain, conserved domain"/>
    <property type="match status" value="1"/>
</dbReference>
<dbReference type="SUPFAM" id="SSF47616">
    <property type="entry name" value="GST C-terminal domain-like"/>
    <property type="match status" value="1"/>
</dbReference>
<dbReference type="SUPFAM" id="SSF52833">
    <property type="entry name" value="Thioredoxin-like"/>
    <property type="match status" value="1"/>
</dbReference>
<keyword evidence="10" id="KW-1185">Reference proteome</keyword>
<evidence type="ECO:0000313" key="10">
    <source>
        <dbReference type="Proteomes" id="UP001194696"/>
    </source>
</evidence>
<feature type="compositionally biased region" description="Basic and acidic residues" evidence="5">
    <location>
        <begin position="170"/>
        <end position="196"/>
    </location>
</feature>
<sequence length="367" mass="41426">MTVGTIYSYPQNPRVFKALVVAKYNGLEVKVDDKFVMGTTNKTDAWIAKFGASQVPAFEGTDGTIIIESGAIAYYLAHLKADSSLIGRSNAEEAHIQQWKTYLVGERVTLADISSAAALFGGYQMVFDAPFRKEFPAVTRWFTTIVNQPHFKAVAGEVALCETQAKFVPPKKEGKEKKPKEEKPKEEKKPKAKEVEEEKEETFEDAPKPKSKLDLLPAAKMPLDEWKRQYSNNDTPVAMKWLWENIDLTTDYSIWKVDYKYNDELTKLYMSNNLAGGLMNRLERARKYAFGTLVVAGEDNANVITGYFIVRGNAEEMIEEVTDAADYDSYNWVKVNVTDEDKKKIDQVFAWEGSLDGKPIADGKTFK</sequence>
<reference evidence="9 10" key="1">
    <citation type="journal article" date="2020" name="Fungal Divers.">
        <title>Resolving the Mortierellaceae phylogeny through synthesis of multi-gene phylogenetics and phylogenomics.</title>
        <authorList>
            <person name="Vandepol N."/>
            <person name="Liber J."/>
            <person name="Desiro A."/>
            <person name="Na H."/>
            <person name="Kennedy M."/>
            <person name="Barry K."/>
            <person name="Grigoriev I.V."/>
            <person name="Miller A.N."/>
            <person name="O'Donnell K."/>
            <person name="Stajich J.E."/>
            <person name="Bonito G."/>
        </authorList>
    </citation>
    <scope>NUCLEOTIDE SEQUENCE [LARGE SCALE GENOMIC DNA]</scope>
    <source>
        <strain evidence="9 10">AD045</strain>
    </source>
</reference>
<dbReference type="EMBL" id="JAAAIM010000378">
    <property type="protein sequence ID" value="KAG0288936.1"/>
    <property type="molecule type" value="Genomic_DNA"/>
</dbReference>
<evidence type="ECO:0000259" key="7">
    <source>
        <dbReference type="PROSITE" id="PS50404"/>
    </source>
</evidence>
<dbReference type="Proteomes" id="UP001194696">
    <property type="component" value="Unassembled WGS sequence"/>
</dbReference>
<dbReference type="Pfam" id="PF00043">
    <property type="entry name" value="GST_C"/>
    <property type="match status" value="1"/>
</dbReference>
<feature type="domain" description="GST C-terminal" evidence="8">
    <location>
        <begin position="1"/>
        <end position="167"/>
    </location>
</feature>
<keyword evidence="2 3" id="KW-0648">Protein biosynthesis</keyword>
<dbReference type="InterPro" id="IPR050802">
    <property type="entry name" value="EF-GSTs"/>
</dbReference>
<name>A0ABQ7K2U4_9FUNG</name>
<dbReference type="InterPro" id="IPR010987">
    <property type="entry name" value="Glutathione-S-Trfase_C-like"/>
</dbReference>
<evidence type="ECO:0000313" key="9">
    <source>
        <dbReference type="EMBL" id="KAG0288936.1"/>
    </source>
</evidence>
<gene>
    <name evidence="9" type="primary">EEF1G</name>
    <name evidence="9" type="ORF">BGZ96_007370</name>
</gene>
<feature type="region of interest" description="Disordered" evidence="5">
    <location>
        <begin position="170"/>
        <end position="210"/>
    </location>
</feature>
<dbReference type="CDD" id="cd03044">
    <property type="entry name" value="GST_N_EF1Bgamma"/>
    <property type="match status" value="1"/>
</dbReference>
<dbReference type="InterPro" id="IPR001662">
    <property type="entry name" value="EF1B_G_C"/>
</dbReference>
<dbReference type="InterPro" id="IPR036433">
    <property type="entry name" value="EF1B_G_C_sf"/>
</dbReference>
<comment type="similarity">
    <text evidence="4">Belongs to the GST superfamily.</text>
</comment>
<dbReference type="CDD" id="cd03181">
    <property type="entry name" value="GST_C_EF1Bgamma_like"/>
    <property type="match status" value="1"/>
</dbReference>
<evidence type="ECO:0000259" key="8">
    <source>
        <dbReference type="PROSITE" id="PS50405"/>
    </source>
</evidence>
<dbReference type="PANTHER" id="PTHR43986">
    <property type="entry name" value="ELONGATION FACTOR 1-GAMMA"/>
    <property type="match status" value="1"/>
</dbReference>
<dbReference type="PANTHER" id="PTHR43986:SF1">
    <property type="entry name" value="ELONGATION FACTOR 1-GAMMA"/>
    <property type="match status" value="1"/>
</dbReference>
<dbReference type="SUPFAM" id="SSF89942">
    <property type="entry name" value="eEF1-gamma domain"/>
    <property type="match status" value="1"/>
</dbReference>
<dbReference type="Pfam" id="PF02798">
    <property type="entry name" value="GST_N"/>
    <property type="match status" value="1"/>
</dbReference>
<evidence type="ECO:0000259" key="6">
    <source>
        <dbReference type="PROSITE" id="PS50040"/>
    </source>
</evidence>
<protein>
    <submittedName>
        <fullName evidence="9">Elongation factor 1-gamma</fullName>
    </submittedName>
</protein>
<dbReference type="InterPro" id="IPR004046">
    <property type="entry name" value="GST_C"/>
</dbReference>
<dbReference type="Gene3D" id="1.20.1050.10">
    <property type="match status" value="1"/>
</dbReference>
<evidence type="ECO:0000256" key="3">
    <source>
        <dbReference type="PROSITE-ProRule" id="PRU00519"/>
    </source>
</evidence>
<dbReference type="PROSITE" id="PS50040">
    <property type="entry name" value="EF1G_C"/>
    <property type="match status" value="1"/>
</dbReference>
<feature type="domain" description="GST N-terminal" evidence="7">
    <location>
        <begin position="2"/>
        <end position="84"/>
    </location>
</feature>
<evidence type="ECO:0000256" key="5">
    <source>
        <dbReference type="SAM" id="MobiDB-lite"/>
    </source>
</evidence>
<dbReference type="Pfam" id="PF00647">
    <property type="entry name" value="EF1G"/>
    <property type="match status" value="1"/>
</dbReference>
<evidence type="ECO:0000256" key="2">
    <source>
        <dbReference type="ARBA" id="ARBA00022917"/>
    </source>
</evidence>
<dbReference type="GO" id="GO:0003746">
    <property type="term" value="F:translation elongation factor activity"/>
    <property type="evidence" value="ECO:0007669"/>
    <property type="project" value="UniProtKB-KW"/>
</dbReference>
<keyword evidence="1 3" id="KW-0251">Elongation factor</keyword>
<dbReference type="InterPro" id="IPR036282">
    <property type="entry name" value="Glutathione-S-Trfase_C_sf"/>
</dbReference>
<accession>A0ABQ7K2U4</accession>